<evidence type="ECO:0000259" key="4">
    <source>
        <dbReference type="PROSITE" id="PS50977"/>
    </source>
</evidence>
<feature type="domain" description="HTH tetR-type" evidence="4">
    <location>
        <begin position="6"/>
        <end position="66"/>
    </location>
</feature>
<dbReference type="OrthoDB" id="153047at2"/>
<comment type="caution">
    <text evidence="5">The sequence shown here is derived from an EMBL/GenBank/DDBJ whole genome shotgun (WGS) entry which is preliminary data.</text>
</comment>
<feature type="DNA-binding region" description="H-T-H motif" evidence="3">
    <location>
        <begin position="29"/>
        <end position="48"/>
    </location>
</feature>
<sequence>MARDRKFSTEDLYHATKQILLEQGYDGFNFGLLAEKLNISRGAIYKYFDNREELIVHFMRHEMKIFLTDLKDVEQFPSFDEKLTFLLELIFKNPAVPRLIEIGQRLPIHENLKMKEDFFKLEDLRLKMYQQLQKFIDLGRQEKKLNPSVPDTLILGFIFQSIMIPNHFEIPQSKWVQSIKEILCHGILNHH</sequence>
<evidence type="ECO:0000256" key="1">
    <source>
        <dbReference type="ARBA" id="ARBA00022491"/>
    </source>
</evidence>
<dbReference type="InterPro" id="IPR009057">
    <property type="entry name" value="Homeodomain-like_sf"/>
</dbReference>
<keyword evidence="6" id="KW-1185">Reference proteome</keyword>
<accession>A0A919WK32</accession>
<proteinExistence type="predicted"/>
<dbReference type="Gene3D" id="1.10.357.10">
    <property type="entry name" value="Tetracycline Repressor, domain 2"/>
    <property type="match status" value="1"/>
</dbReference>
<protein>
    <recommendedName>
        <fullName evidence="4">HTH tetR-type domain-containing protein</fullName>
    </recommendedName>
</protein>
<dbReference type="InterPro" id="IPR001647">
    <property type="entry name" value="HTH_TetR"/>
</dbReference>
<dbReference type="RefSeq" id="WP_095312432.1">
    <property type="nucleotide sequence ID" value="NZ_BORC01000005.1"/>
</dbReference>
<dbReference type="PANTHER" id="PTHR43479">
    <property type="entry name" value="ACREF/ENVCD OPERON REPRESSOR-RELATED"/>
    <property type="match status" value="1"/>
</dbReference>
<dbReference type="EMBL" id="BORC01000005">
    <property type="protein sequence ID" value="GIN63181.1"/>
    <property type="molecule type" value="Genomic_DNA"/>
</dbReference>
<name>A0A919WK32_9BACI</name>
<dbReference type="Pfam" id="PF00440">
    <property type="entry name" value="TetR_N"/>
    <property type="match status" value="1"/>
</dbReference>
<dbReference type="PANTHER" id="PTHR43479:SF11">
    <property type="entry name" value="ACREF_ENVCD OPERON REPRESSOR-RELATED"/>
    <property type="match status" value="1"/>
</dbReference>
<gene>
    <name evidence="5" type="ORF">J27TS8_31740</name>
</gene>
<keyword evidence="1" id="KW-0678">Repressor</keyword>
<dbReference type="GO" id="GO:0003677">
    <property type="term" value="F:DNA binding"/>
    <property type="evidence" value="ECO:0007669"/>
    <property type="project" value="UniProtKB-UniRule"/>
</dbReference>
<keyword evidence="2 3" id="KW-0238">DNA-binding</keyword>
<dbReference type="AlphaFoldDB" id="A0A919WK32"/>
<reference evidence="5" key="1">
    <citation type="submission" date="2021-03" db="EMBL/GenBank/DDBJ databases">
        <title>Antimicrobial resistance genes in bacteria isolated from Japanese honey, and their potential for conferring macrolide and lincosamide resistance in the American foulbrood pathogen Paenibacillus larvae.</title>
        <authorList>
            <person name="Okamoto M."/>
            <person name="Kumagai M."/>
            <person name="Kanamori H."/>
            <person name="Takamatsu D."/>
        </authorList>
    </citation>
    <scope>NUCLEOTIDE SEQUENCE</scope>
    <source>
        <strain evidence="5">J27TS8</strain>
    </source>
</reference>
<dbReference type="InterPro" id="IPR050624">
    <property type="entry name" value="HTH-type_Tx_Regulator"/>
</dbReference>
<evidence type="ECO:0000256" key="2">
    <source>
        <dbReference type="ARBA" id="ARBA00023125"/>
    </source>
</evidence>
<organism evidence="5 6">
    <name type="scientific">Robertmurraya siralis</name>
    <dbReference type="NCBI Taxonomy" id="77777"/>
    <lineage>
        <taxon>Bacteria</taxon>
        <taxon>Bacillati</taxon>
        <taxon>Bacillota</taxon>
        <taxon>Bacilli</taxon>
        <taxon>Bacillales</taxon>
        <taxon>Bacillaceae</taxon>
        <taxon>Robertmurraya</taxon>
    </lineage>
</organism>
<dbReference type="PROSITE" id="PS50977">
    <property type="entry name" value="HTH_TETR_2"/>
    <property type="match status" value="1"/>
</dbReference>
<dbReference type="SUPFAM" id="SSF46689">
    <property type="entry name" value="Homeodomain-like"/>
    <property type="match status" value="1"/>
</dbReference>
<dbReference type="PRINTS" id="PR00455">
    <property type="entry name" value="HTHTETR"/>
</dbReference>
<evidence type="ECO:0000313" key="6">
    <source>
        <dbReference type="Proteomes" id="UP000682111"/>
    </source>
</evidence>
<evidence type="ECO:0000313" key="5">
    <source>
        <dbReference type="EMBL" id="GIN63181.1"/>
    </source>
</evidence>
<evidence type="ECO:0000256" key="3">
    <source>
        <dbReference type="PROSITE-ProRule" id="PRU00335"/>
    </source>
</evidence>
<dbReference type="Proteomes" id="UP000682111">
    <property type="component" value="Unassembled WGS sequence"/>
</dbReference>